<keyword evidence="6" id="KW-0282">Flagellum</keyword>
<protein>
    <submittedName>
        <fullName evidence="6">Putative flagellar hook-length control protein</fullName>
    </submittedName>
</protein>
<sequence>MIESNNLLLSTLGNLNSTQDIPDNKLAAIFSDEEDLSKDELDKLSPQSFVLLMAQILTVQSNGANPEQRSTITTVENKSVSLNNEIITMPDAGLNESNQVFLNNTQTPLFSKESSLMSQEQTPFPKNIALTWIDAEGFLPPKGLTQDLRTELYPVVEGELPSFDEFNEKLLPVKELQLKAETKNQTIIEESVGELLAKNTTKTTNSFATENNSFTASDNVALPSFQANTTPIHSLAYTTTTPDYSQIQSSAQHKSIEIPVPLNSSQWTDQFAEQIVWLGHHSIKTALIKIHPEELGPIEINIKVVKDAASVNIATHSTLVKDVVDQAIPRLREMMAEQGIHLSDVNIQSDSNPRQFSQQNNDALAVPTQESEQEIQATTTINRRPPKGLIDYFA</sequence>
<feature type="domain" description="Flagellar hook-length control protein-like C-terminal" evidence="5">
    <location>
        <begin position="273"/>
        <end position="355"/>
    </location>
</feature>
<dbReference type="PRINTS" id="PR01007">
    <property type="entry name" value="FLGHOOKFLIK"/>
</dbReference>
<evidence type="ECO:0000256" key="4">
    <source>
        <dbReference type="SAM" id="MobiDB-lite"/>
    </source>
</evidence>
<dbReference type="STRING" id="66969.Lwal_3211"/>
<dbReference type="GO" id="GO:0044780">
    <property type="term" value="P:bacterial-type flagellum assembly"/>
    <property type="evidence" value="ECO:0007669"/>
    <property type="project" value="InterPro"/>
</dbReference>
<reference evidence="6 7" key="1">
    <citation type="submission" date="2015-11" db="EMBL/GenBank/DDBJ databases">
        <title>Genomic analysis of 38 Legionella species identifies large and diverse effector repertoires.</title>
        <authorList>
            <person name="Burstein D."/>
            <person name="Amaro F."/>
            <person name="Zusman T."/>
            <person name="Lifshitz Z."/>
            <person name="Cohen O."/>
            <person name="Gilbert J.A."/>
            <person name="Pupko T."/>
            <person name="Shuman H.A."/>
            <person name="Segal G."/>
        </authorList>
    </citation>
    <scope>NUCLEOTIDE SEQUENCE [LARGE SCALE GENOMIC DNA]</scope>
    <source>
        <strain evidence="6 7">ATCC 51914</strain>
    </source>
</reference>
<comment type="caution">
    <text evidence="6">The sequence shown here is derived from an EMBL/GenBank/DDBJ whole genome shotgun (WGS) entry which is preliminary data.</text>
</comment>
<dbReference type="AlphaFoldDB" id="A0A0W1A1B1"/>
<dbReference type="RefSeq" id="WP_058481791.1">
    <property type="nucleotide sequence ID" value="NZ_CAAAIQ010000005.1"/>
</dbReference>
<keyword evidence="6" id="KW-0969">Cilium</keyword>
<gene>
    <name evidence="6" type="ORF">Lwal_3211</name>
</gene>
<dbReference type="Gene3D" id="3.30.750.140">
    <property type="match status" value="1"/>
</dbReference>
<evidence type="ECO:0000259" key="5">
    <source>
        <dbReference type="Pfam" id="PF02120"/>
    </source>
</evidence>
<dbReference type="PATRIC" id="fig|66969.6.peg.3500"/>
<evidence type="ECO:0000313" key="6">
    <source>
        <dbReference type="EMBL" id="KTD75170.1"/>
    </source>
</evidence>
<evidence type="ECO:0000256" key="1">
    <source>
        <dbReference type="ARBA" id="ARBA00003944"/>
    </source>
</evidence>
<evidence type="ECO:0000313" key="7">
    <source>
        <dbReference type="Proteomes" id="UP000054729"/>
    </source>
</evidence>
<dbReference type="InterPro" id="IPR052563">
    <property type="entry name" value="FliK"/>
</dbReference>
<keyword evidence="6" id="KW-0966">Cell projection</keyword>
<dbReference type="EMBL" id="LNZB01000060">
    <property type="protein sequence ID" value="KTD75170.1"/>
    <property type="molecule type" value="Genomic_DNA"/>
</dbReference>
<proteinExistence type="inferred from homology"/>
<keyword evidence="7" id="KW-1185">Reference proteome</keyword>
<dbReference type="PANTHER" id="PTHR37533:SF2">
    <property type="entry name" value="FLAGELLAR HOOK-LENGTH CONTROL PROTEIN"/>
    <property type="match status" value="1"/>
</dbReference>
<evidence type="ECO:0000256" key="2">
    <source>
        <dbReference type="ARBA" id="ARBA00009149"/>
    </source>
</evidence>
<keyword evidence="3" id="KW-1005">Bacterial flagellum biogenesis</keyword>
<feature type="region of interest" description="Disordered" evidence="4">
    <location>
        <begin position="350"/>
        <end position="375"/>
    </location>
</feature>
<dbReference type="GO" id="GO:0009424">
    <property type="term" value="C:bacterial-type flagellum hook"/>
    <property type="evidence" value="ECO:0007669"/>
    <property type="project" value="InterPro"/>
</dbReference>
<evidence type="ECO:0000256" key="3">
    <source>
        <dbReference type="ARBA" id="ARBA00022795"/>
    </source>
</evidence>
<dbReference type="CDD" id="cd17470">
    <property type="entry name" value="T3SS_Flik_C"/>
    <property type="match status" value="1"/>
</dbReference>
<dbReference type="Pfam" id="PF02120">
    <property type="entry name" value="Flg_hook"/>
    <property type="match status" value="1"/>
</dbReference>
<dbReference type="InterPro" id="IPR038610">
    <property type="entry name" value="FliK-like_C_sf"/>
</dbReference>
<accession>A0A0W1A1B1</accession>
<name>A0A0W1A1B1_9GAMM</name>
<dbReference type="PANTHER" id="PTHR37533">
    <property type="entry name" value="FLAGELLAR HOOK-LENGTH CONTROL PROTEIN"/>
    <property type="match status" value="1"/>
</dbReference>
<comment type="function">
    <text evidence="1">Controls the length of the flagellar hook.</text>
</comment>
<dbReference type="Proteomes" id="UP000054729">
    <property type="component" value="Unassembled WGS sequence"/>
</dbReference>
<dbReference type="InterPro" id="IPR021136">
    <property type="entry name" value="Flagellar_hook_control-like_C"/>
</dbReference>
<comment type="similarity">
    <text evidence="2">Belongs to the FliK family.</text>
</comment>
<organism evidence="6 7">
    <name type="scientific">Legionella waltersii</name>
    <dbReference type="NCBI Taxonomy" id="66969"/>
    <lineage>
        <taxon>Bacteria</taxon>
        <taxon>Pseudomonadati</taxon>
        <taxon>Pseudomonadota</taxon>
        <taxon>Gammaproteobacteria</taxon>
        <taxon>Legionellales</taxon>
        <taxon>Legionellaceae</taxon>
        <taxon>Legionella</taxon>
    </lineage>
</organism>
<dbReference type="InterPro" id="IPR001635">
    <property type="entry name" value="Flag_hook_Flik"/>
</dbReference>
<dbReference type="OrthoDB" id="1792985at2"/>